<evidence type="ECO:0000256" key="5">
    <source>
        <dbReference type="ARBA" id="ARBA00016895"/>
    </source>
</evidence>
<dbReference type="GO" id="GO:0051539">
    <property type="term" value="F:4 iron, 4 sulfur cluster binding"/>
    <property type="evidence" value="ECO:0007669"/>
    <property type="project" value="UniProtKB-UniRule"/>
</dbReference>
<dbReference type="EC" id="1.17.99.6" evidence="4 17"/>
<evidence type="ECO:0000256" key="8">
    <source>
        <dbReference type="ARBA" id="ARBA00022723"/>
    </source>
</evidence>
<dbReference type="GO" id="GO:0046872">
    <property type="term" value="F:metal ion binding"/>
    <property type="evidence" value="ECO:0007669"/>
    <property type="project" value="UniProtKB-KW"/>
</dbReference>
<gene>
    <name evidence="17" type="primary">queH</name>
    <name evidence="18" type="ORF">XJ32_02125</name>
</gene>
<dbReference type="AlphaFoldDB" id="A0A1Q2LF78"/>
<keyword evidence="12 17" id="KW-0411">Iron-sulfur</keyword>
<dbReference type="KEGG" id="hbl:XJ32_02125"/>
<evidence type="ECO:0000256" key="9">
    <source>
        <dbReference type="ARBA" id="ARBA00022785"/>
    </source>
</evidence>
<comment type="pathway">
    <text evidence="2 17">tRNA modification; tRNA-queuosine biosynthesis.</text>
</comment>
<evidence type="ECO:0000313" key="18">
    <source>
        <dbReference type="EMBL" id="AQQ59101.1"/>
    </source>
</evidence>
<dbReference type="InterPro" id="IPR003828">
    <property type="entry name" value="QueH"/>
</dbReference>
<keyword evidence="11 17" id="KW-0408">Iron</keyword>
<organism evidence="18">
    <name type="scientific">Helicobacter bilis</name>
    <dbReference type="NCBI Taxonomy" id="37372"/>
    <lineage>
        <taxon>Bacteria</taxon>
        <taxon>Pseudomonadati</taxon>
        <taxon>Campylobacterota</taxon>
        <taxon>Epsilonproteobacteria</taxon>
        <taxon>Campylobacterales</taxon>
        <taxon>Helicobacteraceae</taxon>
        <taxon>Helicobacter</taxon>
    </lineage>
</organism>
<dbReference type="UniPathway" id="UPA00392"/>
<dbReference type="HAMAP" id="MF_02089">
    <property type="entry name" value="QueH"/>
    <property type="match status" value="1"/>
</dbReference>
<feature type="disulfide bond" description="Redox-active" evidence="17">
    <location>
        <begin position="169"/>
        <end position="171"/>
    </location>
</feature>
<evidence type="ECO:0000256" key="15">
    <source>
        <dbReference type="ARBA" id="ARBA00031446"/>
    </source>
</evidence>
<dbReference type="GO" id="GO:0052693">
    <property type="term" value="F:epoxyqueuosine reductase activity"/>
    <property type="evidence" value="ECO:0007669"/>
    <property type="project" value="UniProtKB-UniRule"/>
</dbReference>
<evidence type="ECO:0000256" key="1">
    <source>
        <dbReference type="ARBA" id="ARBA00002268"/>
    </source>
</evidence>
<feature type="binding site" evidence="17">
    <location>
        <position position="90"/>
    </location>
    <ligand>
        <name>[4Fe-4S] cluster</name>
        <dbReference type="ChEBI" id="CHEBI:49883"/>
    </ligand>
</feature>
<keyword evidence="8 17" id="KW-0479">Metal-binding</keyword>
<evidence type="ECO:0000256" key="11">
    <source>
        <dbReference type="ARBA" id="ARBA00023004"/>
    </source>
</evidence>
<evidence type="ECO:0000256" key="16">
    <source>
        <dbReference type="ARBA" id="ARBA00047415"/>
    </source>
</evidence>
<keyword evidence="6 17" id="KW-0004">4Fe-4S</keyword>
<feature type="binding site" evidence="17">
    <location>
        <position position="87"/>
    </location>
    <ligand>
        <name>[4Fe-4S] cluster</name>
        <dbReference type="ChEBI" id="CHEBI:49883"/>
    </ligand>
</feature>
<dbReference type="EMBL" id="CP019645">
    <property type="protein sequence ID" value="AQQ59101.1"/>
    <property type="molecule type" value="Genomic_DNA"/>
</dbReference>
<dbReference type="SUPFAM" id="SSF52402">
    <property type="entry name" value="Adenine nucleotide alpha hydrolases-like"/>
    <property type="match status" value="1"/>
</dbReference>
<evidence type="ECO:0000256" key="7">
    <source>
        <dbReference type="ARBA" id="ARBA00022694"/>
    </source>
</evidence>
<evidence type="ECO:0000256" key="14">
    <source>
        <dbReference type="ARBA" id="ARBA00023284"/>
    </source>
</evidence>
<keyword evidence="13 17" id="KW-1015">Disulfide bond</keyword>
<reference evidence="18" key="1">
    <citation type="submission" date="2017-02" db="EMBL/GenBank/DDBJ databases">
        <title>Whole genome sequencing of Helicobacter bilis strain AAQJH.</title>
        <authorList>
            <person name="Conlan S."/>
            <person name="Thomas P.J."/>
            <person name="Mullikin J."/>
            <person name="Palmore T.N."/>
            <person name="Frank K.M."/>
            <person name="Segre J.A."/>
        </authorList>
    </citation>
    <scope>NUCLEOTIDE SEQUENCE [LARGE SCALE GENOMIC DNA]</scope>
    <source>
        <strain evidence="18">AAQJH</strain>
    </source>
</reference>
<evidence type="ECO:0000256" key="13">
    <source>
        <dbReference type="ARBA" id="ARBA00023157"/>
    </source>
</evidence>
<keyword evidence="10 17" id="KW-0560">Oxidoreductase</keyword>
<comment type="catalytic activity">
    <reaction evidence="16 17">
        <text>epoxyqueuosine(34) in tRNA + AH2 = queuosine(34) in tRNA + A + H2O</text>
        <dbReference type="Rhea" id="RHEA:32159"/>
        <dbReference type="Rhea" id="RHEA-COMP:18571"/>
        <dbReference type="Rhea" id="RHEA-COMP:18582"/>
        <dbReference type="ChEBI" id="CHEBI:13193"/>
        <dbReference type="ChEBI" id="CHEBI:15377"/>
        <dbReference type="ChEBI" id="CHEBI:17499"/>
        <dbReference type="ChEBI" id="CHEBI:194431"/>
        <dbReference type="ChEBI" id="CHEBI:194443"/>
        <dbReference type="EC" id="1.17.99.6"/>
    </reaction>
</comment>
<dbReference type="GO" id="GO:0008616">
    <property type="term" value="P:tRNA queuosine(34) biosynthetic process"/>
    <property type="evidence" value="ECO:0007669"/>
    <property type="project" value="UniProtKB-UniRule"/>
</dbReference>
<sequence>MLVHICCSVDSHYFLSELHKAYPDENLVGFFYNPNIHPKEEHDLRLQDVRRSCNMLNIKLIEGEYDTQVWFENVRGLEDEPEKGDRCNVCFDTRLVKTAQLAKEMQIQKFTTTLLSSPMKEQQVLYKQGDIIAAKNDLEFIKINVRANGGVNKQNELAKEDRLYRQNYCGCQFALKQQRSKQDKVVFEMMSNVSGQIMPASNEYRKLTFNQRDILEKEGKGYVLTQQENLVWRLLLGRVWHKKEVIPSYIIARSNSKKKAKSSKITWAKPKIESFYQIFQTQLKDLSNKEKVSFLTQKEERYKLDSKLLIGFSQKDDSMFIDINTLNFFFNTDYKNVADMIKNPPKYTQEMHLRYGLCGMESMNPIVILDTQIPHDITLEIQSVFQNERNFVVFEEM</sequence>
<keyword evidence="7 17" id="KW-0819">tRNA processing</keyword>
<dbReference type="RefSeq" id="WP_077388200.1">
    <property type="nucleotide sequence ID" value="NZ_CP019645.1"/>
</dbReference>
<name>A0A1Q2LF78_9HELI</name>
<evidence type="ECO:0000256" key="12">
    <source>
        <dbReference type="ARBA" id="ARBA00023014"/>
    </source>
</evidence>
<feature type="binding site" evidence="17">
    <location>
        <position position="6"/>
    </location>
    <ligand>
        <name>[4Fe-4S] cluster</name>
        <dbReference type="ChEBI" id="CHEBI:49883"/>
    </ligand>
</feature>
<dbReference type="Proteomes" id="UP000188298">
    <property type="component" value="Chromosome"/>
</dbReference>
<comment type="function">
    <text evidence="1 17">Catalyzes the conversion of epoxyqueuosine (oQ) to queuosine (Q), which is a hypermodified base found in the wobble positions of tRNA(Asp), tRNA(Asn), tRNA(His) and tRNA(Tyr).</text>
</comment>
<evidence type="ECO:0000256" key="3">
    <source>
        <dbReference type="ARBA" id="ARBA00008207"/>
    </source>
</evidence>
<accession>A0A1Q2LF78</accession>
<dbReference type="Pfam" id="PF02677">
    <property type="entry name" value="QueH"/>
    <property type="match status" value="1"/>
</dbReference>
<comment type="similarity">
    <text evidence="3 17">Belongs to the QueH family.</text>
</comment>
<keyword evidence="9 17" id="KW-0671">Queuosine biosynthesis</keyword>
<protein>
    <recommendedName>
        <fullName evidence="5 17">Epoxyqueuosine reductase QueH</fullName>
        <ecNumber evidence="4 17">1.17.99.6</ecNumber>
    </recommendedName>
    <alternativeName>
        <fullName evidence="15 17">Queuosine biosynthesis protein QueH</fullName>
    </alternativeName>
</protein>
<evidence type="ECO:0000256" key="10">
    <source>
        <dbReference type="ARBA" id="ARBA00023002"/>
    </source>
</evidence>
<feature type="binding site" evidence="17">
    <location>
        <position position="7"/>
    </location>
    <ligand>
        <name>[4Fe-4S] cluster</name>
        <dbReference type="ChEBI" id="CHEBI:49883"/>
    </ligand>
</feature>
<dbReference type="PANTHER" id="PTHR36701:SF1">
    <property type="entry name" value="EPOXYQUEUOSINE REDUCTASE QUEH"/>
    <property type="match status" value="1"/>
</dbReference>
<evidence type="ECO:0000256" key="6">
    <source>
        <dbReference type="ARBA" id="ARBA00022485"/>
    </source>
</evidence>
<evidence type="ECO:0000256" key="2">
    <source>
        <dbReference type="ARBA" id="ARBA00004691"/>
    </source>
</evidence>
<dbReference type="PANTHER" id="PTHR36701">
    <property type="entry name" value="EPOXYQUEUOSINE REDUCTASE QUEH"/>
    <property type="match status" value="1"/>
</dbReference>
<evidence type="ECO:0000256" key="17">
    <source>
        <dbReference type="HAMAP-Rule" id="MF_02089"/>
    </source>
</evidence>
<keyword evidence="14 17" id="KW-0676">Redox-active center</keyword>
<evidence type="ECO:0000256" key="4">
    <source>
        <dbReference type="ARBA" id="ARBA00012622"/>
    </source>
</evidence>
<proteinExistence type="inferred from homology"/>